<gene>
    <name evidence="1" type="ORF">GCM10018785_37840</name>
</gene>
<name>A0A919DN53_9ACTN</name>
<keyword evidence="2" id="KW-1185">Reference proteome</keyword>
<reference evidence="1" key="1">
    <citation type="journal article" date="2014" name="Int. J. Syst. Evol. Microbiol.">
        <title>Complete genome sequence of Corynebacterium casei LMG S-19264T (=DSM 44701T), isolated from a smear-ripened cheese.</title>
        <authorList>
            <consortium name="US DOE Joint Genome Institute (JGI-PGF)"/>
            <person name="Walter F."/>
            <person name="Albersmeier A."/>
            <person name="Kalinowski J."/>
            <person name="Ruckert C."/>
        </authorList>
    </citation>
    <scope>NUCLEOTIDE SEQUENCE</scope>
    <source>
        <strain evidence="1">JCM 4784</strain>
    </source>
</reference>
<dbReference type="EMBL" id="BNBT01000053">
    <property type="protein sequence ID" value="GHE65392.1"/>
    <property type="molecule type" value="Genomic_DNA"/>
</dbReference>
<evidence type="ECO:0000313" key="2">
    <source>
        <dbReference type="Proteomes" id="UP000608024"/>
    </source>
</evidence>
<sequence length="70" mass="7397">MPSSPRPYDVIRVVIVPLPVCRRLVALTGAAARGAASYRRRATAPQIKVFSVNGDQAGVNAFFAGPGSRD</sequence>
<reference evidence="1" key="2">
    <citation type="submission" date="2020-09" db="EMBL/GenBank/DDBJ databases">
        <authorList>
            <person name="Sun Q."/>
            <person name="Ohkuma M."/>
        </authorList>
    </citation>
    <scope>NUCLEOTIDE SEQUENCE</scope>
    <source>
        <strain evidence="1">JCM 4784</strain>
    </source>
</reference>
<protein>
    <submittedName>
        <fullName evidence="1">Uncharacterized protein</fullName>
    </submittedName>
</protein>
<evidence type="ECO:0000313" key="1">
    <source>
        <dbReference type="EMBL" id="GHE65392.1"/>
    </source>
</evidence>
<dbReference type="AlphaFoldDB" id="A0A919DN53"/>
<proteinExistence type="predicted"/>
<dbReference type="Proteomes" id="UP000608024">
    <property type="component" value="Unassembled WGS sequence"/>
</dbReference>
<comment type="caution">
    <text evidence="1">The sequence shown here is derived from an EMBL/GenBank/DDBJ whole genome shotgun (WGS) entry which is preliminary data.</text>
</comment>
<accession>A0A919DN53</accession>
<organism evidence="1 2">
    <name type="scientific">Streptomyces longispororuber</name>
    <dbReference type="NCBI Taxonomy" id="68230"/>
    <lineage>
        <taxon>Bacteria</taxon>
        <taxon>Bacillati</taxon>
        <taxon>Actinomycetota</taxon>
        <taxon>Actinomycetes</taxon>
        <taxon>Kitasatosporales</taxon>
        <taxon>Streptomycetaceae</taxon>
        <taxon>Streptomyces</taxon>
    </lineage>
</organism>